<keyword evidence="1" id="KW-1133">Transmembrane helix</keyword>
<evidence type="ECO:0000259" key="2">
    <source>
        <dbReference type="SMART" id="SM00852"/>
    </source>
</evidence>
<organism evidence="3 4">
    <name type="scientific">Phytophthora cactorum</name>
    <dbReference type="NCBI Taxonomy" id="29920"/>
    <lineage>
        <taxon>Eukaryota</taxon>
        <taxon>Sar</taxon>
        <taxon>Stramenopiles</taxon>
        <taxon>Oomycota</taxon>
        <taxon>Peronosporomycetes</taxon>
        <taxon>Peronosporales</taxon>
        <taxon>Peronosporaceae</taxon>
        <taxon>Phytophthora</taxon>
    </lineage>
</organism>
<evidence type="ECO:0000313" key="4">
    <source>
        <dbReference type="Proteomes" id="UP000688947"/>
    </source>
</evidence>
<dbReference type="VEuPathDB" id="FungiDB:PC110_g2283"/>
<feature type="domain" description="MoaB/Mog" evidence="2">
    <location>
        <begin position="13"/>
        <end position="183"/>
    </location>
</feature>
<gene>
    <name evidence="3" type="ORF">JG687_00016144</name>
</gene>
<keyword evidence="1" id="KW-0812">Transmembrane</keyword>
<accession>A0A8T1TRF4</accession>
<dbReference type="InterPro" id="IPR001453">
    <property type="entry name" value="MoaB/Mog_dom"/>
</dbReference>
<proteinExistence type="predicted"/>
<dbReference type="PANTHER" id="PTHR13939:SF0">
    <property type="entry name" value="NMN AMIDOHYDROLASE-LIKE PROTEIN YFAY"/>
    <property type="match status" value="1"/>
</dbReference>
<dbReference type="VEuPathDB" id="FungiDB:PC110_g2282"/>
<evidence type="ECO:0000313" key="3">
    <source>
        <dbReference type="EMBL" id="KAG6947361.1"/>
    </source>
</evidence>
<name>A0A8T1TRF4_9STRA</name>
<dbReference type="AlphaFoldDB" id="A0A8T1TRF4"/>
<feature type="transmembrane region" description="Helical" evidence="1">
    <location>
        <begin position="212"/>
        <end position="233"/>
    </location>
</feature>
<dbReference type="SMART" id="SM00852">
    <property type="entry name" value="MoCF_biosynth"/>
    <property type="match status" value="1"/>
</dbReference>
<dbReference type="OrthoDB" id="448496at2759"/>
<dbReference type="EMBL" id="JAENGZ010001562">
    <property type="protein sequence ID" value="KAG6947361.1"/>
    <property type="molecule type" value="Genomic_DNA"/>
</dbReference>
<dbReference type="InterPro" id="IPR050101">
    <property type="entry name" value="CinA"/>
</dbReference>
<dbReference type="Proteomes" id="UP000688947">
    <property type="component" value="Unassembled WGS sequence"/>
</dbReference>
<dbReference type="PANTHER" id="PTHR13939">
    <property type="entry name" value="NICOTINAMIDE-NUCLEOTIDE AMIDOHYDROLASE PNCC"/>
    <property type="match status" value="1"/>
</dbReference>
<dbReference type="Pfam" id="PF00994">
    <property type="entry name" value="MoCF_biosynth"/>
    <property type="match status" value="1"/>
</dbReference>
<sequence length="366" mass="39626">MTSTAPVSAPRAAVCVIANEVLTGKTLDTNSNFIAKLMFRRGVDLKRVVVIPDEEDAIIKTVKELSDFVGPSGYVFTTGGIGPTHDDITYESIAKAFDVGVELHEPTFAAMKKFGQENYPSIPFDDSVKRMAILPVGCKLLASSGWTPIAVVHNVYILPGIPSMVKNMLTCNEEHFVGVPIHRVISYALCMETTLQSALIRLKSNSMVVEKAIVALIAAIMSGNFLYALAAYVNMATAHSPRDGLPIRQRDARCDQTGSIDLAMISRTRAPTTRIYGVPVAMYAAKNNVKLHLRVFMTSESWQSAEVDNAVAALKNCPGTVEAILVGNESLMNVNTGAILSIISTIRIALGCSISGYRQVWNGNTW</sequence>
<keyword evidence="1" id="KW-0472">Membrane</keyword>
<comment type="caution">
    <text evidence="3">The sequence shown here is derived from an EMBL/GenBank/DDBJ whole genome shotgun (WGS) entry which is preliminary data.</text>
</comment>
<reference evidence="3" key="1">
    <citation type="submission" date="2021-01" db="EMBL/GenBank/DDBJ databases">
        <title>Phytophthora aleatoria, a newly-described species from Pinus radiata is distinct from Phytophthora cactorum isolates based on comparative genomics.</title>
        <authorList>
            <person name="Mcdougal R."/>
            <person name="Panda P."/>
            <person name="Williams N."/>
            <person name="Studholme D.J."/>
        </authorList>
    </citation>
    <scope>NUCLEOTIDE SEQUENCE</scope>
    <source>
        <strain evidence="3">NZFS 3830</strain>
    </source>
</reference>
<evidence type="ECO:0000256" key="1">
    <source>
        <dbReference type="SAM" id="Phobius"/>
    </source>
</evidence>
<protein>
    <recommendedName>
        <fullName evidence="2">MoaB/Mog domain-containing protein</fullName>
    </recommendedName>
</protein>
<dbReference type="CDD" id="cd00885">
    <property type="entry name" value="cinA"/>
    <property type="match status" value="1"/>
</dbReference>